<proteinExistence type="predicted"/>
<organism evidence="2 3">
    <name type="scientific">Neolewinella aquimaris</name>
    <dbReference type="NCBI Taxonomy" id="1835722"/>
    <lineage>
        <taxon>Bacteria</taxon>
        <taxon>Pseudomonadati</taxon>
        <taxon>Bacteroidota</taxon>
        <taxon>Saprospiria</taxon>
        <taxon>Saprospirales</taxon>
        <taxon>Lewinellaceae</taxon>
        <taxon>Neolewinella</taxon>
    </lineage>
</organism>
<accession>A0A840E2W4</accession>
<evidence type="ECO:0000313" key="3">
    <source>
        <dbReference type="Proteomes" id="UP000576209"/>
    </source>
</evidence>
<keyword evidence="3" id="KW-1185">Reference proteome</keyword>
<dbReference type="InterPro" id="IPR014719">
    <property type="entry name" value="Ribosomal_bL12_C/ClpS-like"/>
</dbReference>
<dbReference type="Gene3D" id="3.30.1390.10">
    <property type="match status" value="1"/>
</dbReference>
<dbReference type="GO" id="GO:0008233">
    <property type="term" value="F:peptidase activity"/>
    <property type="evidence" value="ECO:0007669"/>
    <property type="project" value="UniProtKB-KW"/>
</dbReference>
<dbReference type="AlphaFoldDB" id="A0A840E2W4"/>
<reference evidence="2 3" key="1">
    <citation type="submission" date="2020-08" db="EMBL/GenBank/DDBJ databases">
        <title>Genomic Encyclopedia of Type Strains, Phase IV (KMG-IV): sequencing the most valuable type-strain genomes for metagenomic binning, comparative biology and taxonomic classification.</title>
        <authorList>
            <person name="Goeker M."/>
        </authorList>
    </citation>
    <scope>NUCLEOTIDE SEQUENCE [LARGE SCALE GENOMIC DNA]</scope>
    <source>
        <strain evidence="2 3">DSM 105137</strain>
    </source>
</reference>
<feature type="domain" description="Adaptor protein ClpS core" evidence="1">
    <location>
        <begin position="26"/>
        <end position="87"/>
    </location>
</feature>
<comment type="caution">
    <text evidence="2">The sequence shown here is derived from an EMBL/GenBank/DDBJ whole genome shotgun (WGS) entry which is preliminary data.</text>
</comment>
<evidence type="ECO:0000313" key="2">
    <source>
        <dbReference type="EMBL" id="MBB4079924.1"/>
    </source>
</evidence>
<gene>
    <name evidence="2" type="ORF">GGR28_002551</name>
</gene>
<keyword evidence="2" id="KW-0645">Protease</keyword>
<evidence type="ECO:0000259" key="1">
    <source>
        <dbReference type="Pfam" id="PF02617"/>
    </source>
</evidence>
<dbReference type="Proteomes" id="UP000576209">
    <property type="component" value="Unassembled WGS sequence"/>
</dbReference>
<dbReference type="SUPFAM" id="SSF54736">
    <property type="entry name" value="ClpS-like"/>
    <property type="match status" value="1"/>
</dbReference>
<protein>
    <submittedName>
        <fullName evidence="2">ATP-dependent Clp protease adaptor protein ClpS</fullName>
    </submittedName>
</protein>
<dbReference type="InterPro" id="IPR003769">
    <property type="entry name" value="ClpS_core"/>
</dbReference>
<dbReference type="GO" id="GO:0006508">
    <property type="term" value="P:proteolysis"/>
    <property type="evidence" value="ECO:0007669"/>
    <property type="project" value="UniProtKB-KW"/>
</dbReference>
<dbReference type="Pfam" id="PF02617">
    <property type="entry name" value="ClpS"/>
    <property type="match status" value="1"/>
</dbReference>
<dbReference type="RefSeq" id="WP_183496162.1">
    <property type="nucleotide sequence ID" value="NZ_JACIFF010000006.1"/>
</dbReference>
<sequence>MSIFASGQEDVLLEEDIDVSIGEPADLIVFNDDHNTFDWVMQSFVDVLGHSSEQSEQLALMIHLKGKATVKSAAFNELRPKKDALCDRGLSAVIEGKG</sequence>
<name>A0A840E2W4_9BACT</name>
<keyword evidence="2" id="KW-0378">Hydrolase</keyword>
<dbReference type="EMBL" id="JACIFF010000006">
    <property type="protein sequence ID" value="MBB4079924.1"/>
    <property type="molecule type" value="Genomic_DNA"/>
</dbReference>
<dbReference type="GO" id="GO:0030163">
    <property type="term" value="P:protein catabolic process"/>
    <property type="evidence" value="ECO:0007669"/>
    <property type="project" value="InterPro"/>
</dbReference>